<evidence type="ECO:0000313" key="1">
    <source>
        <dbReference type="EMBL" id="COZ73038.1"/>
    </source>
</evidence>
<proteinExistence type="predicted"/>
<dbReference type="EMBL" id="CSBK01002338">
    <property type="protein sequence ID" value="COZ73038.1"/>
    <property type="molecule type" value="Genomic_DNA"/>
</dbReference>
<evidence type="ECO:0000313" key="2">
    <source>
        <dbReference type="Proteomes" id="UP000039021"/>
    </source>
</evidence>
<comment type="caution">
    <text evidence="1">The sequence shown here is derived from an EMBL/GenBank/DDBJ whole genome shotgun (WGS) entry which is preliminary data.</text>
</comment>
<reference evidence="2" key="1">
    <citation type="submission" date="2015-03" db="EMBL/GenBank/DDBJ databases">
        <authorList>
            <consortium name="Pathogen Informatics"/>
        </authorList>
    </citation>
    <scope>NUCLEOTIDE SEQUENCE [LARGE SCALE GENOMIC DNA]</scope>
    <source>
        <strain evidence="2">N09902308</strain>
    </source>
</reference>
<accession>A0A916LEU7</accession>
<dbReference type="Proteomes" id="UP000039021">
    <property type="component" value="Unassembled WGS sequence"/>
</dbReference>
<gene>
    <name evidence="1" type="ORF">ERS007739_04072</name>
</gene>
<name>A0A916LEU7_MYCTX</name>
<dbReference type="AlphaFoldDB" id="A0A916LEU7"/>
<organism evidence="1 2">
    <name type="scientific">Mycobacterium tuberculosis</name>
    <dbReference type="NCBI Taxonomy" id="1773"/>
    <lineage>
        <taxon>Bacteria</taxon>
        <taxon>Bacillati</taxon>
        <taxon>Actinomycetota</taxon>
        <taxon>Actinomycetes</taxon>
        <taxon>Mycobacteriales</taxon>
        <taxon>Mycobacteriaceae</taxon>
        <taxon>Mycobacterium</taxon>
        <taxon>Mycobacterium tuberculosis complex</taxon>
    </lineage>
</organism>
<sequence length="58" mass="5858">MVTGVPPSEVGVIDLPPHICGTSSLSITVKPLMRSAAWISLPSGPGTRPSSTASKALT</sequence>
<protein>
    <submittedName>
        <fullName evidence="1">Uncharacterized protein</fullName>
    </submittedName>
</protein>